<evidence type="ECO:0000256" key="3">
    <source>
        <dbReference type="ARBA" id="ARBA00023082"/>
    </source>
</evidence>
<dbReference type="Pfam" id="PF04542">
    <property type="entry name" value="Sigma70_r2"/>
    <property type="match status" value="1"/>
</dbReference>
<gene>
    <name evidence="7" type="ORF">H8B09_24985</name>
</gene>
<dbReference type="SUPFAM" id="SSF88659">
    <property type="entry name" value="Sigma3 and sigma4 domains of RNA polymerase sigma factors"/>
    <property type="match status" value="1"/>
</dbReference>
<organism evidence="7 8">
    <name type="scientific">Paenibacillus terricola</name>
    <dbReference type="NCBI Taxonomy" id="2763503"/>
    <lineage>
        <taxon>Bacteria</taxon>
        <taxon>Bacillati</taxon>
        <taxon>Bacillota</taxon>
        <taxon>Bacilli</taxon>
        <taxon>Bacillales</taxon>
        <taxon>Paenibacillaceae</taxon>
        <taxon>Paenibacillus</taxon>
    </lineage>
</organism>
<accession>A0ABR8N449</accession>
<dbReference type="InterPro" id="IPR013324">
    <property type="entry name" value="RNA_pol_sigma_r3/r4-like"/>
</dbReference>
<dbReference type="InterPro" id="IPR014284">
    <property type="entry name" value="RNA_pol_sigma-70_dom"/>
</dbReference>
<keyword evidence="5" id="KW-0804">Transcription</keyword>
<dbReference type="PANTHER" id="PTHR43133:SF8">
    <property type="entry name" value="RNA POLYMERASE SIGMA FACTOR HI_1459-RELATED"/>
    <property type="match status" value="1"/>
</dbReference>
<keyword evidence="4" id="KW-0238">DNA-binding</keyword>
<feature type="domain" description="RNA polymerase sigma-70 region 2" evidence="6">
    <location>
        <begin position="28"/>
        <end position="93"/>
    </location>
</feature>
<dbReference type="RefSeq" id="WP_191206330.1">
    <property type="nucleotide sequence ID" value="NZ_JACXZA010000007.1"/>
</dbReference>
<dbReference type="PANTHER" id="PTHR43133">
    <property type="entry name" value="RNA POLYMERASE ECF-TYPE SIGMA FACTO"/>
    <property type="match status" value="1"/>
</dbReference>
<evidence type="ECO:0000313" key="8">
    <source>
        <dbReference type="Proteomes" id="UP000609346"/>
    </source>
</evidence>
<proteinExistence type="inferred from homology"/>
<comment type="similarity">
    <text evidence="1">Belongs to the sigma-70 factor family. ECF subfamily.</text>
</comment>
<keyword evidence="3" id="KW-0731">Sigma factor</keyword>
<dbReference type="EMBL" id="JACXZA010000007">
    <property type="protein sequence ID" value="MBD3922041.1"/>
    <property type="molecule type" value="Genomic_DNA"/>
</dbReference>
<evidence type="ECO:0000259" key="6">
    <source>
        <dbReference type="Pfam" id="PF04542"/>
    </source>
</evidence>
<sequence length="530" mass="59994">MRAEMDLTDSELVAQSIAGNDDAFGQLMLRHRSSAYRWAIRLCGNSHVAEDIVQEAICRVYANLGQLHDAERFVPWFRRIVRNEALMGLRSRASRTEQLTDTAFDEMDSSVELNNITLRDDNGEEMVHQLGGNLTLHEKKVVHAFVLRQLLPSEIADEYGMSTDNVYQTMSRSRLKMKEERTEHEIREYIREHRDHRVSERMMVSMSGKSSRAVWRSCYNSFVCSLYSAMPASNRVQYSMVDLMGLTSQAFRITIETGSVDASGPYMYYWEPVFREALANVGLSCEIFGDGGKAPSPYMLSKGINQIRNAISEGRSSVVWGLSPAEFGIVYGYDDREELLYADGGSGKRPIRYERLGRGESEGLFVLSAGPGIDVINRHAAVIRSLRMAVRHARTEKTFLGYATGLQAYDHWAEAWRSDSINPEGSIYCAKLLTNARNYASQYLFSLSERYAAFASIREQAIEVASLYGELSTRIADLHEPESQGQEIKLLDEARRLDTECVLLLESMIGKLETVKAGETLWNKRPNQTR</sequence>
<evidence type="ECO:0000256" key="2">
    <source>
        <dbReference type="ARBA" id="ARBA00023015"/>
    </source>
</evidence>
<keyword evidence="8" id="KW-1185">Reference proteome</keyword>
<dbReference type="InterPro" id="IPR013325">
    <property type="entry name" value="RNA_pol_sigma_r2"/>
</dbReference>
<dbReference type="NCBIfam" id="TIGR02937">
    <property type="entry name" value="sigma70-ECF"/>
    <property type="match status" value="1"/>
</dbReference>
<dbReference type="SUPFAM" id="SSF88946">
    <property type="entry name" value="Sigma2 domain of RNA polymerase sigma factors"/>
    <property type="match status" value="1"/>
</dbReference>
<dbReference type="Gene3D" id="1.10.1740.10">
    <property type="match status" value="1"/>
</dbReference>
<evidence type="ECO:0000256" key="1">
    <source>
        <dbReference type="ARBA" id="ARBA00010641"/>
    </source>
</evidence>
<evidence type="ECO:0000256" key="5">
    <source>
        <dbReference type="ARBA" id="ARBA00023163"/>
    </source>
</evidence>
<evidence type="ECO:0000256" key="4">
    <source>
        <dbReference type="ARBA" id="ARBA00023125"/>
    </source>
</evidence>
<dbReference type="InterPro" id="IPR007627">
    <property type="entry name" value="RNA_pol_sigma70_r2"/>
</dbReference>
<reference evidence="7 8" key="1">
    <citation type="submission" date="2020-09" db="EMBL/GenBank/DDBJ databases">
        <title>Paenibacillus sp. strain PR3 16S rRNA gene Genome sequencing and assembly.</title>
        <authorList>
            <person name="Kim J."/>
        </authorList>
    </citation>
    <scope>NUCLEOTIDE SEQUENCE [LARGE SCALE GENOMIC DNA]</scope>
    <source>
        <strain evidence="7 8">PR3</strain>
    </source>
</reference>
<dbReference type="Proteomes" id="UP000609346">
    <property type="component" value="Unassembled WGS sequence"/>
</dbReference>
<keyword evidence="2" id="KW-0805">Transcription regulation</keyword>
<protein>
    <submittedName>
        <fullName evidence="7">RNA polymerase sigma factor</fullName>
    </submittedName>
</protein>
<dbReference type="InterPro" id="IPR039425">
    <property type="entry name" value="RNA_pol_sigma-70-like"/>
</dbReference>
<evidence type="ECO:0000313" key="7">
    <source>
        <dbReference type="EMBL" id="MBD3922041.1"/>
    </source>
</evidence>
<comment type="caution">
    <text evidence="7">The sequence shown here is derived from an EMBL/GenBank/DDBJ whole genome shotgun (WGS) entry which is preliminary data.</text>
</comment>
<name>A0ABR8N449_9BACL</name>